<dbReference type="EMBL" id="AP021927">
    <property type="protein sequence ID" value="BBQ29904.1"/>
    <property type="molecule type" value="Genomic_DNA"/>
</dbReference>
<accession>A0A6S4T4K9</accession>
<dbReference type="RefSeq" id="WP_134997257.1">
    <property type="nucleotide sequence ID" value="NZ_AP021927.1"/>
</dbReference>
<reference evidence="1 2" key="1">
    <citation type="submission" date="2019-12" db="EMBL/GenBank/DDBJ databases">
        <title>complete genome sequences of Aeromonas caviae str. WP2-W18-ESBL-01 isolated from wastewater treatment plant effluent.</title>
        <authorList>
            <person name="Sekizuka T."/>
            <person name="Itokawa K."/>
            <person name="Yatsu K."/>
            <person name="Inamine Y."/>
            <person name="Kuroda M."/>
        </authorList>
    </citation>
    <scope>NUCLEOTIDE SEQUENCE [LARGE SCALE GENOMIC DNA]</scope>
    <source>
        <strain evidence="1 2">WP2-W18-ESBL-01</strain>
    </source>
</reference>
<gene>
    <name evidence="1" type="ORF">WP2W18E01_14860</name>
</gene>
<evidence type="ECO:0000313" key="2">
    <source>
        <dbReference type="Proteomes" id="UP000515756"/>
    </source>
</evidence>
<dbReference type="AlphaFoldDB" id="A0A6S4T4K9"/>
<proteinExistence type="predicted"/>
<protein>
    <submittedName>
        <fullName evidence="1">Uncharacterized protein</fullName>
    </submittedName>
</protein>
<name>A0A6S4T4K9_AERCA</name>
<dbReference type="Proteomes" id="UP000515756">
    <property type="component" value="Chromosome"/>
</dbReference>
<organism evidence="1 2">
    <name type="scientific">Aeromonas caviae</name>
    <name type="common">Aeromonas punctata</name>
    <dbReference type="NCBI Taxonomy" id="648"/>
    <lineage>
        <taxon>Bacteria</taxon>
        <taxon>Pseudomonadati</taxon>
        <taxon>Pseudomonadota</taxon>
        <taxon>Gammaproteobacteria</taxon>
        <taxon>Aeromonadales</taxon>
        <taxon>Aeromonadaceae</taxon>
        <taxon>Aeromonas</taxon>
    </lineage>
</organism>
<sequence>MESIRCKYSYLSAINEEMRLAFLNFNECSHSIYYRIDKSGSILINASSKQPSVIFLGSFYSALTSFTSCIIKLNSVKESLPPPKKTKEIIRPEAKSVNVLDVAYELRDEIEKLKTHKINPLLYFFIEFCKCHRINIYDMHPLDIRKNFMTFIYHKPYYTSVANPIKDMSKESVNDNETRKTKVINKKQIKEFYFSAEKNIASCINYIDDLVKIHGGLRVVTMRLGIIPNKDIFDDPFKRATSFLDCESDLISMLHLKDRLLRNLVRDATLKNMVGYIMKVDHSPYIGFHIHFISIFTSDIESDLPLLIYEFWNNRITEKTGYTWGYRFESPASRNAYGDEYTLSIDDSKDKLDLKLFIRQMLLRDKLIKIDIPKRRTLERGIIRDTIENRILLSSEKRDILRDIFRKAKDDNVSIKSLVEFFSQV</sequence>
<evidence type="ECO:0000313" key="1">
    <source>
        <dbReference type="EMBL" id="BBQ29904.1"/>
    </source>
</evidence>